<dbReference type="InterPro" id="IPR000014">
    <property type="entry name" value="PAS"/>
</dbReference>
<dbReference type="SMART" id="SM00091">
    <property type="entry name" value="PAS"/>
    <property type="match status" value="5"/>
</dbReference>
<dbReference type="PROSITE" id="PS50113">
    <property type="entry name" value="PAC"/>
    <property type="match status" value="2"/>
</dbReference>
<dbReference type="Gene3D" id="3.30.450.40">
    <property type="match status" value="1"/>
</dbReference>
<feature type="domain" description="PAS" evidence="9">
    <location>
        <begin position="368"/>
        <end position="440"/>
    </location>
</feature>
<evidence type="ECO:0000256" key="6">
    <source>
        <dbReference type="ARBA" id="ARBA00023012"/>
    </source>
</evidence>
<keyword evidence="5" id="KW-0418">Kinase</keyword>
<dbReference type="CDD" id="cd00082">
    <property type="entry name" value="HisKA"/>
    <property type="match status" value="1"/>
</dbReference>
<dbReference type="Pfam" id="PF02518">
    <property type="entry name" value="HATPase_c"/>
    <property type="match status" value="1"/>
</dbReference>
<evidence type="ECO:0000256" key="5">
    <source>
        <dbReference type="ARBA" id="ARBA00022777"/>
    </source>
</evidence>
<dbReference type="InterPro" id="IPR004358">
    <property type="entry name" value="Sig_transdc_His_kin-like_C"/>
</dbReference>
<dbReference type="EMBL" id="CP098611">
    <property type="protein sequence ID" value="USR93094.1"/>
    <property type="molecule type" value="Genomic_DNA"/>
</dbReference>
<dbReference type="Pfam" id="PF08448">
    <property type="entry name" value="PAS_4"/>
    <property type="match status" value="1"/>
</dbReference>
<dbReference type="CDD" id="cd00130">
    <property type="entry name" value="PAS"/>
    <property type="match status" value="5"/>
</dbReference>
<proteinExistence type="predicted"/>
<dbReference type="InterPro" id="IPR000700">
    <property type="entry name" value="PAS-assoc_C"/>
</dbReference>
<evidence type="ECO:0000259" key="8">
    <source>
        <dbReference type="PROSITE" id="PS50109"/>
    </source>
</evidence>
<dbReference type="SMART" id="SM00065">
    <property type="entry name" value="GAF"/>
    <property type="match status" value="1"/>
</dbReference>
<feature type="coiled-coil region" evidence="7">
    <location>
        <begin position="804"/>
        <end position="834"/>
    </location>
</feature>
<keyword evidence="4" id="KW-0808">Transferase</keyword>
<dbReference type="InterPro" id="IPR003594">
    <property type="entry name" value="HATPase_dom"/>
</dbReference>
<organism evidence="11 12">
    <name type="scientific">Phormidium yuhuli AB48</name>
    <dbReference type="NCBI Taxonomy" id="2940671"/>
    <lineage>
        <taxon>Bacteria</taxon>
        <taxon>Bacillati</taxon>
        <taxon>Cyanobacteriota</taxon>
        <taxon>Cyanophyceae</taxon>
        <taxon>Oscillatoriophycideae</taxon>
        <taxon>Oscillatoriales</taxon>
        <taxon>Oscillatoriaceae</taxon>
        <taxon>Phormidium</taxon>
        <taxon>Phormidium yuhuli</taxon>
    </lineage>
</organism>
<evidence type="ECO:0000256" key="2">
    <source>
        <dbReference type="ARBA" id="ARBA00012438"/>
    </source>
</evidence>
<feature type="domain" description="Histidine kinase" evidence="8">
    <location>
        <begin position="843"/>
        <end position="1092"/>
    </location>
</feature>
<dbReference type="Proteomes" id="UP001056708">
    <property type="component" value="Chromosome"/>
</dbReference>
<dbReference type="InterPro" id="IPR036890">
    <property type="entry name" value="HATPase_C_sf"/>
</dbReference>
<dbReference type="SMART" id="SM00086">
    <property type="entry name" value="PAC"/>
    <property type="match status" value="4"/>
</dbReference>
<evidence type="ECO:0000256" key="1">
    <source>
        <dbReference type="ARBA" id="ARBA00000085"/>
    </source>
</evidence>
<dbReference type="InterPro" id="IPR035965">
    <property type="entry name" value="PAS-like_dom_sf"/>
</dbReference>
<dbReference type="PANTHER" id="PTHR43304:SF1">
    <property type="entry name" value="PAC DOMAIN-CONTAINING PROTEIN"/>
    <property type="match status" value="1"/>
</dbReference>
<gene>
    <name evidence="11" type="ORF">NEA10_03025</name>
</gene>
<dbReference type="SUPFAM" id="SSF55781">
    <property type="entry name" value="GAF domain-like"/>
    <property type="match status" value="1"/>
</dbReference>
<dbReference type="Pfam" id="PF08447">
    <property type="entry name" value="PAS_3"/>
    <property type="match status" value="3"/>
</dbReference>
<dbReference type="Pfam" id="PF01590">
    <property type="entry name" value="GAF"/>
    <property type="match status" value="1"/>
</dbReference>
<sequence>MDPVFNRMSEASWLVDWPSGRLLCFNPAAERLYGRALPQSNQPPELWLQMIAPKHQNFVRERIDRYLCAQAANAEQADLTLEYTLTRPDGQQRWVRSQIWQFPSPTGTQLQGLTVDLTAQRELYQQKLQFEKLTSNIPGVIYQYLLRPDGSHYFPYMSPRCYDLYELDPAVLVADPDLVWSLIHPDDVEEFNQSVAESAQNLTTWNYQWRNYTHSGQLKWLSATAQPERRPNGDIVWDGMIVDISQQKQAELERDRFFNCALDLFAIIGFDGYFKAINPAWVSTLGYSLEELKTQPFLSFVHPDDREQTQLEAQKIATGHHTPWFENRYRTRNGDYRWLAWRTVSLPDEGVMYTSARDITDQKQNAAERERLITILEASPDFISSSDLQGNITYVNRGGRDIVGVSPDCDLNDYKIEDFIPADMVDFLAAEAIPSAIKDGLWKGTTQLKRANGEPFPVSQIIIYHPPTPEYEGYLSTIARDVTETQAIQERLRQQEEFLRSIYDNQGNIVFVVDYAEDGQWRYSDWNARAEEVTGIYRPNMVGKTPVELFGDAIGSRTTQHYDNCLKAGDKITVEESFSKDDLTLYLHLTLTPIFDSHGRVTRLIGTSTDITERRLVEFALESSKRKYRLLAQKEKLINSISQQIRKSLDLNTILETTVQAIYELLDIDRCYFLLYAGDKPLSQYSFATEAKRDGLPCHQKEHGARFFKILSEVLQAQPAIRVDQADQLEDALLRDQLQVLGYQSLVLFPINAGNGHLGTLVCSQEMAAKAWRDRDIELLQAVCDRLAIAIQQAVLYQQSRQSEQEAIAKTQELETTLKQLKQTQTQLIQAEKMSGLGQLVAGVAHEINNPVSFIFGNLVHAKEYSQDLLKLIALYQQHGIATHPEITEFIDEIDFNYLQEDMPNLFSSIETGAVRIQKIVRSLRTFSRLDEADVKTIDINESLESTLMILSSRLQGSEDCSEIELVSHYGTVPQVSCYAGALNQVFMNLINNAVDAIREANPTQGRLTLETAIREEGRLQIKISDNGSGIPESVQDRIFDPFYTTKPVGKGTGLGLSISYQIIVERHQGTLTCDSTPGEGSTFIIELPLQPSSES</sequence>
<dbReference type="InterPro" id="IPR013655">
    <property type="entry name" value="PAS_fold_3"/>
</dbReference>
<dbReference type="EC" id="2.7.13.3" evidence="2"/>
<keyword evidence="3" id="KW-0597">Phosphoprotein</keyword>
<dbReference type="RefSeq" id="WP_252665276.1">
    <property type="nucleotide sequence ID" value="NZ_CP098611.1"/>
</dbReference>
<dbReference type="Gene3D" id="3.30.565.10">
    <property type="entry name" value="Histidine kinase-like ATPase, C-terminal domain"/>
    <property type="match status" value="1"/>
</dbReference>
<dbReference type="InterPro" id="IPR052162">
    <property type="entry name" value="Sensor_kinase/Photoreceptor"/>
</dbReference>
<dbReference type="Gene3D" id="3.30.450.20">
    <property type="entry name" value="PAS domain"/>
    <property type="match status" value="5"/>
</dbReference>
<feature type="domain" description="PAS" evidence="9">
    <location>
        <begin position="271"/>
        <end position="320"/>
    </location>
</feature>
<dbReference type="NCBIfam" id="TIGR00229">
    <property type="entry name" value="sensory_box"/>
    <property type="match status" value="3"/>
</dbReference>
<dbReference type="InterPro" id="IPR003661">
    <property type="entry name" value="HisK_dim/P_dom"/>
</dbReference>
<name>A0ABY5AV33_9CYAN</name>
<keyword evidence="6" id="KW-0902">Two-component regulatory system</keyword>
<dbReference type="InterPro" id="IPR029016">
    <property type="entry name" value="GAF-like_dom_sf"/>
</dbReference>
<evidence type="ECO:0000313" key="12">
    <source>
        <dbReference type="Proteomes" id="UP001056708"/>
    </source>
</evidence>
<dbReference type="PANTHER" id="PTHR43304">
    <property type="entry name" value="PHYTOCHROME-LIKE PROTEIN CPH1"/>
    <property type="match status" value="1"/>
</dbReference>
<feature type="domain" description="PAS" evidence="9">
    <location>
        <begin position="495"/>
        <end position="547"/>
    </location>
</feature>
<dbReference type="Pfam" id="PF13426">
    <property type="entry name" value="PAS_9"/>
    <property type="match status" value="1"/>
</dbReference>
<evidence type="ECO:0000256" key="3">
    <source>
        <dbReference type="ARBA" id="ARBA00022553"/>
    </source>
</evidence>
<dbReference type="InterPro" id="IPR013656">
    <property type="entry name" value="PAS_4"/>
</dbReference>
<feature type="domain" description="PAC" evidence="10">
    <location>
        <begin position="568"/>
        <end position="623"/>
    </location>
</feature>
<dbReference type="PRINTS" id="PR00344">
    <property type="entry name" value="BCTRLSENSOR"/>
</dbReference>
<dbReference type="PROSITE" id="PS50109">
    <property type="entry name" value="HIS_KIN"/>
    <property type="match status" value="1"/>
</dbReference>
<evidence type="ECO:0000256" key="4">
    <source>
        <dbReference type="ARBA" id="ARBA00022679"/>
    </source>
</evidence>
<evidence type="ECO:0000313" key="11">
    <source>
        <dbReference type="EMBL" id="USR93094.1"/>
    </source>
</evidence>
<keyword evidence="7" id="KW-0175">Coiled coil</keyword>
<dbReference type="InterPro" id="IPR003018">
    <property type="entry name" value="GAF"/>
</dbReference>
<dbReference type="SUPFAM" id="SSF55785">
    <property type="entry name" value="PYP-like sensor domain (PAS domain)"/>
    <property type="match status" value="5"/>
</dbReference>
<dbReference type="PROSITE" id="PS50112">
    <property type="entry name" value="PAS"/>
    <property type="match status" value="3"/>
</dbReference>
<evidence type="ECO:0000256" key="7">
    <source>
        <dbReference type="SAM" id="Coils"/>
    </source>
</evidence>
<evidence type="ECO:0000259" key="10">
    <source>
        <dbReference type="PROSITE" id="PS50113"/>
    </source>
</evidence>
<reference evidence="11" key="1">
    <citation type="submission" date="2022-06" db="EMBL/GenBank/DDBJ databases">
        <title>Genome sequence of Phormidium yuhuli AB48 isolated from an industrial photobioreactor environment.</title>
        <authorList>
            <person name="Qiu Y."/>
            <person name="Noonan A.J.C."/>
            <person name="Dofher K."/>
            <person name="Koch M."/>
            <person name="Kieft B."/>
            <person name="Lin X."/>
            <person name="Ziels R.M."/>
            <person name="Hallam S.J."/>
        </authorList>
    </citation>
    <scope>NUCLEOTIDE SEQUENCE</scope>
    <source>
        <strain evidence="11">AB48</strain>
    </source>
</reference>
<dbReference type="InterPro" id="IPR036097">
    <property type="entry name" value="HisK_dim/P_sf"/>
</dbReference>
<dbReference type="Gene3D" id="1.10.287.130">
    <property type="match status" value="1"/>
</dbReference>
<keyword evidence="12" id="KW-1185">Reference proteome</keyword>
<dbReference type="SUPFAM" id="SSF47384">
    <property type="entry name" value="Homodimeric domain of signal transducing histidine kinase"/>
    <property type="match status" value="1"/>
</dbReference>
<comment type="catalytic activity">
    <reaction evidence="1">
        <text>ATP + protein L-histidine = ADP + protein N-phospho-L-histidine.</text>
        <dbReference type="EC" id="2.7.13.3"/>
    </reaction>
</comment>
<accession>A0ABY5AV33</accession>
<dbReference type="InterPro" id="IPR005467">
    <property type="entry name" value="His_kinase_dom"/>
</dbReference>
<protein>
    <recommendedName>
        <fullName evidence="2">histidine kinase</fullName>
        <ecNumber evidence="2">2.7.13.3</ecNumber>
    </recommendedName>
</protein>
<evidence type="ECO:0000259" key="9">
    <source>
        <dbReference type="PROSITE" id="PS50112"/>
    </source>
</evidence>
<dbReference type="SUPFAM" id="SSF55874">
    <property type="entry name" value="ATPase domain of HSP90 chaperone/DNA topoisomerase II/histidine kinase"/>
    <property type="match status" value="1"/>
</dbReference>
<feature type="domain" description="PAC" evidence="10">
    <location>
        <begin position="205"/>
        <end position="256"/>
    </location>
</feature>
<dbReference type="SMART" id="SM00387">
    <property type="entry name" value="HATPase_c"/>
    <property type="match status" value="1"/>
</dbReference>
<dbReference type="InterPro" id="IPR001610">
    <property type="entry name" value="PAC"/>
</dbReference>